<dbReference type="GO" id="GO:0006370">
    <property type="term" value="P:7-methylguanosine mRNA capping"/>
    <property type="evidence" value="ECO:0007669"/>
    <property type="project" value="UniProtKB-UniRule"/>
</dbReference>
<evidence type="ECO:0000256" key="1">
    <source>
        <dbReference type="ARBA" id="ARBA00001946"/>
    </source>
</evidence>
<evidence type="ECO:0000256" key="6">
    <source>
        <dbReference type="ARBA" id="ARBA00023242"/>
    </source>
</evidence>
<accession>A0A9P7BP39</accession>
<evidence type="ECO:0000256" key="8">
    <source>
        <dbReference type="RuleBase" id="RU367053"/>
    </source>
</evidence>
<dbReference type="PANTHER" id="PTHR28118:SF1">
    <property type="entry name" value="POLYNUCLEOTIDE 5'-TRIPHOSPHATASE CTL1-RELATED"/>
    <property type="match status" value="1"/>
</dbReference>
<dbReference type="InterPro" id="IPR037009">
    <property type="entry name" value="mRNA_triPase_Cet1_sf"/>
</dbReference>
<protein>
    <recommendedName>
        <fullName evidence="8">mRNA-capping enzyme subunit beta</fullName>
        <ecNumber evidence="8">3.6.1.74</ecNumber>
    </recommendedName>
    <alternativeName>
        <fullName evidence="8">mRNA 5'-phosphatase</fullName>
    </alternativeName>
    <alternativeName>
        <fullName evidence="8">mRNA 5'-triphosphate monophosphatase</fullName>
    </alternativeName>
</protein>
<dbReference type="AlphaFoldDB" id="A0A9P7BP39"/>
<feature type="region of interest" description="Disordered" evidence="9">
    <location>
        <begin position="1"/>
        <end position="22"/>
    </location>
</feature>
<dbReference type="OrthoDB" id="272147at2759"/>
<name>A0A9P7BP39_RHIOR</name>
<sequence>MDITAGKKRPAEELEGEQPPVKRSAQYIMREPSIFNIKPVDDVIKYIADFIGKHCHLQNVEIEAKFGLFIDKKTYKRMNINALTETIIPQELVRNYRFESNMALEQHRHFNKMLNEMVTKTRAKDYKGERIQYKHTNEIDRFYAIPNTHSKWRVTIDQQGKIVPNGIIEKERIADLNIHSPNQPLDFRISVNVEHPRPKPTCDFMYERIKDRISYQHGGISFDLTQVKSTTSNEPDLRHELELEMSDSNMLAEERMKYNKKEQSQYTQMIEVFVNNIRLLGRSALKQ</sequence>
<comment type="catalytic activity">
    <reaction evidence="7">
        <text>a 5'-end triphospho-ribonucleoside in mRNA + H2O = a 5'-end diphospho-ribonucleoside in mRNA + phosphate + H(+)</text>
        <dbReference type="Rhea" id="RHEA:67004"/>
        <dbReference type="Rhea" id="RHEA-COMP:17164"/>
        <dbReference type="Rhea" id="RHEA-COMP:17165"/>
        <dbReference type="ChEBI" id="CHEBI:15377"/>
        <dbReference type="ChEBI" id="CHEBI:15378"/>
        <dbReference type="ChEBI" id="CHEBI:43474"/>
        <dbReference type="ChEBI" id="CHEBI:167616"/>
        <dbReference type="ChEBI" id="CHEBI:167618"/>
        <dbReference type="EC" id="3.6.1.74"/>
    </reaction>
    <physiologicalReaction direction="left-to-right" evidence="7">
        <dbReference type="Rhea" id="RHEA:67005"/>
    </physiologicalReaction>
</comment>
<evidence type="ECO:0000256" key="7">
    <source>
        <dbReference type="ARBA" id="ARBA00047740"/>
    </source>
</evidence>
<dbReference type="InterPro" id="IPR004206">
    <property type="entry name" value="mRNA_triPase_Cet1"/>
</dbReference>
<dbReference type="Proteomes" id="UP000716291">
    <property type="component" value="Unassembled WGS sequence"/>
</dbReference>
<evidence type="ECO:0000256" key="3">
    <source>
        <dbReference type="ARBA" id="ARBA00006345"/>
    </source>
</evidence>
<keyword evidence="12" id="KW-1185">Reference proteome</keyword>
<dbReference type="InterPro" id="IPR033469">
    <property type="entry name" value="CYTH-like_dom_sf"/>
</dbReference>
<dbReference type="Pfam" id="PF02940">
    <property type="entry name" value="mRNA_triPase"/>
    <property type="match status" value="1"/>
</dbReference>
<evidence type="ECO:0000259" key="10">
    <source>
        <dbReference type="Pfam" id="PF02940"/>
    </source>
</evidence>
<keyword evidence="4 8" id="KW-0507">mRNA processing</keyword>
<comment type="caution">
    <text evidence="11">The sequence shown here is derived from an EMBL/GenBank/DDBJ whole genome shotgun (WGS) entry which is preliminary data.</text>
</comment>
<evidence type="ECO:0000256" key="5">
    <source>
        <dbReference type="ARBA" id="ARBA00022801"/>
    </source>
</evidence>
<reference evidence="11" key="1">
    <citation type="journal article" date="2020" name="Microb. Genom.">
        <title>Genetic diversity of clinical and environmental Mucorales isolates obtained from an investigation of mucormycosis cases among solid organ transplant recipients.</title>
        <authorList>
            <person name="Nguyen M.H."/>
            <person name="Kaul D."/>
            <person name="Muto C."/>
            <person name="Cheng S.J."/>
            <person name="Richter R.A."/>
            <person name="Bruno V.M."/>
            <person name="Liu G."/>
            <person name="Beyhan S."/>
            <person name="Sundermann A.J."/>
            <person name="Mounaud S."/>
            <person name="Pasculle A.W."/>
            <person name="Nierman W.C."/>
            <person name="Driscoll E."/>
            <person name="Cumbie R."/>
            <person name="Clancy C.J."/>
            <person name="Dupont C.L."/>
        </authorList>
    </citation>
    <scope>NUCLEOTIDE SEQUENCE</scope>
    <source>
        <strain evidence="11">GL11</strain>
    </source>
</reference>
<evidence type="ECO:0000256" key="4">
    <source>
        <dbReference type="ARBA" id="ARBA00022664"/>
    </source>
</evidence>
<comment type="cofactor">
    <cofactor evidence="1 8">
        <name>Mg(2+)</name>
        <dbReference type="ChEBI" id="CHEBI:18420"/>
    </cofactor>
</comment>
<dbReference type="InterPro" id="IPR040343">
    <property type="entry name" value="Cet1/Ctl1"/>
</dbReference>
<comment type="subunit">
    <text evidence="8">Heterodimer. The mRNA-capping enzyme is composed of two separate chains alpha and beta, respectively a mRNA guanylyltransferase and an mRNA 5'-triphosphate monophosphatase.</text>
</comment>
<comment type="function">
    <text evidence="8">First step of mRNA capping. Converts the 5'-triphosphate end of a nascent mRNA chain into a diphosphate end.</text>
</comment>
<evidence type="ECO:0000256" key="2">
    <source>
        <dbReference type="ARBA" id="ARBA00004123"/>
    </source>
</evidence>
<dbReference type="CDD" id="cd07470">
    <property type="entry name" value="CYTH-like_mRNA_RTPase"/>
    <property type="match status" value="1"/>
</dbReference>
<dbReference type="GO" id="GO:0140818">
    <property type="term" value="F:mRNA 5'-triphosphate monophosphatase activity"/>
    <property type="evidence" value="ECO:0007669"/>
    <property type="project" value="UniProtKB-EC"/>
</dbReference>
<evidence type="ECO:0000313" key="11">
    <source>
        <dbReference type="EMBL" id="KAG1304711.1"/>
    </source>
</evidence>
<dbReference type="GO" id="GO:0031533">
    <property type="term" value="C:mRNA capping enzyme complex"/>
    <property type="evidence" value="ECO:0007669"/>
    <property type="project" value="UniProtKB-UniRule"/>
</dbReference>
<feature type="domain" description="mRNA triphosphatase Cet1-like" evidence="10">
    <location>
        <begin position="41"/>
        <end position="245"/>
    </location>
</feature>
<keyword evidence="6 8" id="KW-0539">Nucleus</keyword>
<evidence type="ECO:0000313" key="12">
    <source>
        <dbReference type="Proteomes" id="UP000716291"/>
    </source>
</evidence>
<dbReference type="SUPFAM" id="SSF55154">
    <property type="entry name" value="CYTH-like phosphatases"/>
    <property type="match status" value="1"/>
</dbReference>
<dbReference type="PANTHER" id="PTHR28118">
    <property type="entry name" value="POLYNUCLEOTIDE 5'-TRIPHOSPHATASE-RELATED"/>
    <property type="match status" value="1"/>
</dbReference>
<dbReference type="GO" id="GO:0004651">
    <property type="term" value="F:polynucleotide 5'-phosphatase activity"/>
    <property type="evidence" value="ECO:0007669"/>
    <property type="project" value="UniProtKB-UniRule"/>
</dbReference>
<keyword evidence="5 8" id="KW-0378">Hydrolase</keyword>
<comment type="similarity">
    <text evidence="3 8">Belongs to the fungal TPase family.</text>
</comment>
<dbReference type="Gene3D" id="3.20.100.10">
    <property type="entry name" value="mRNA triphosphatase Cet1-like"/>
    <property type="match status" value="1"/>
</dbReference>
<keyword evidence="8" id="KW-0506">mRNA capping</keyword>
<dbReference type="EMBL" id="JAANQT010001555">
    <property type="protein sequence ID" value="KAG1304711.1"/>
    <property type="molecule type" value="Genomic_DNA"/>
</dbReference>
<evidence type="ECO:0000256" key="9">
    <source>
        <dbReference type="SAM" id="MobiDB-lite"/>
    </source>
</evidence>
<proteinExistence type="inferred from homology"/>
<dbReference type="EC" id="3.6.1.74" evidence="8"/>
<comment type="subcellular location">
    <subcellularLocation>
        <location evidence="2 8">Nucleus</location>
    </subcellularLocation>
</comment>
<organism evidence="11 12">
    <name type="scientific">Rhizopus oryzae</name>
    <name type="common">Mucormycosis agent</name>
    <name type="synonym">Rhizopus arrhizus var. delemar</name>
    <dbReference type="NCBI Taxonomy" id="64495"/>
    <lineage>
        <taxon>Eukaryota</taxon>
        <taxon>Fungi</taxon>
        <taxon>Fungi incertae sedis</taxon>
        <taxon>Mucoromycota</taxon>
        <taxon>Mucoromycotina</taxon>
        <taxon>Mucoromycetes</taxon>
        <taxon>Mucorales</taxon>
        <taxon>Mucorineae</taxon>
        <taxon>Rhizopodaceae</taxon>
        <taxon>Rhizopus</taxon>
    </lineage>
</organism>
<gene>
    <name evidence="11" type="ORF">G6F64_008971</name>
</gene>